<evidence type="ECO:0000256" key="1">
    <source>
        <dbReference type="SAM" id="Coils"/>
    </source>
</evidence>
<protein>
    <submittedName>
        <fullName evidence="4">Cilia- and flagella-associated protein 157</fullName>
    </submittedName>
</protein>
<keyword evidence="3" id="KW-1185">Reference proteome</keyword>
<feature type="coiled-coil region" evidence="1">
    <location>
        <begin position="208"/>
        <end position="263"/>
    </location>
</feature>
<dbReference type="GeneID" id="105843836"/>
<dbReference type="InterPro" id="IPR031651">
    <property type="entry name" value="DUF4709"/>
</dbReference>
<sequence length="450" mass="52112">MENECEEVRNEISNSSEDEECIFTYHQPSISDEIHVGICSRDCASQTDVTEILEFKKISDVLSVMVNNISDLKKSLHYAKLKLQAEYSSQLENIVTELHADVNKKFLDLQSKHQEHINVVRRSFKTQLANAIAQLSKDYLTYNTKEEVLGCKIANNNISETIEIKKELPVNKEIDTHLDNLDEMAKLYALKLDEAVKQQEYSSLKKYTKDIESKIADLETVLEIVNNEKMTLTSEKITFANNLEEEKKKVLKLLAELSVQQKEILKVQQLGEAKLIEQEFKFKSEIENQVRVACESVRNELSNNFLEKSKEAKIIQSKDSEEHINKIQEISIKLKVPATYPPSKFQERQHFEHIMNEQQLEIAKLEKELAQNKKMWSLKVKILQQQIHALKDEMFLRTTLQRKTIKMQHVTVALKTSLKNKSVSTGENFIEMIDNKSRKYRLPAIIQSPS</sequence>
<keyword evidence="4" id="KW-0969">Cilium</keyword>
<accession>A0ABM4BGY9</accession>
<organism evidence="3 4">
    <name type="scientific">Hydra vulgaris</name>
    <name type="common">Hydra</name>
    <name type="synonym">Hydra attenuata</name>
    <dbReference type="NCBI Taxonomy" id="6087"/>
    <lineage>
        <taxon>Eukaryota</taxon>
        <taxon>Metazoa</taxon>
        <taxon>Cnidaria</taxon>
        <taxon>Hydrozoa</taxon>
        <taxon>Hydroidolina</taxon>
        <taxon>Anthoathecata</taxon>
        <taxon>Aplanulata</taxon>
        <taxon>Hydridae</taxon>
        <taxon>Hydra</taxon>
    </lineage>
</organism>
<reference evidence="4" key="1">
    <citation type="submission" date="2025-08" db="UniProtKB">
        <authorList>
            <consortium name="RefSeq"/>
        </authorList>
    </citation>
    <scope>IDENTIFICATION</scope>
</reference>
<dbReference type="Pfam" id="PF15821">
    <property type="entry name" value="DUF4709"/>
    <property type="match status" value="1"/>
</dbReference>
<feature type="coiled-coil region" evidence="1">
    <location>
        <begin position="348"/>
        <end position="393"/>
    </location>
</feature>
<name>A0ABM4BGY9_HYDVU</name>
<dbReference type="PANTHER" id="PTHR22382">
    <property type="entry name" value="RIKEN CDNA 4921504E06 GENE"/>
    <property type="match status" value="1"/>
</dbReference>
<dbReference type="Proteomes" id="UP001652625">
    <property type="component" value="Chromosome 03"/>
</dbReference>
<keyword evidence="4" id="KW-0282">Flagellum</keyword>
<proteinExistence type="predicted"/>
<evidence type="ECO:0000259" key="2">
    <source>
        <dbReference type="Pfam" id="PF15821"/>
    </source>
</evidence>
<gene>
    <name evidence="4" type="primary">LOC105843836</name>
</gene>
<dbReference type="RefSeq" id="XP_065648275.1">
    <property type="nucleotide sequence ID" value="XM_065792203.1"/>
</dbReference>
<evidence type="ECO:0000313" key="3">
    <source>
        <dbReference type="Proteomes" id="UP001652625"/>
    </source>
</evidence>
<feature type="domain" description="DUF4709" evidence="2">
    <location>
        <begin position="28"/>
        <end position="135"/>
    </location>
</feature>
<keyword evidence="4" id="KW-0966">Cell projection</keyword>
<evidence type="ECO:0000313" key="4">
    <source>
        <dbReference type="RefSeq" id="XP_065648275.1"/>
    </source>
</evidence>
<keyword evidence="1" id="KW-0175">Coiled coil</keyword>
<dbReference type="InterPro" id="IPR040119">
    <property type="entry name" value="C10orf67-like"/>
</dbReference>
<dbReference type="PANTHER" id="PTHR22382:SF7">
    <property type="entry name" value="RIKEN CDNA 4921504E06 GENE"/>
    <property type="match status" value="1"/>
</dbReference>